<feature type="region of interest" description="Disordered" evidence="1">
    <location>
        <begin position="12"/>
        <end position="38"/>
    </location>
</feature>
<gene>
    <name evidence="2" type="ORF">DOTSEDRAFT_73420</name>
</gene>
<keyword evidence="3" id="KW-1185">Reference proteome</keyword>
<evidence type="ECO:0000313" key="2">
    <source>
        <dbReference type="EMBL" id="EME42569.1"/>
    </source>
</evidence>
<proteinExistence type="predicted"/>
<dbReference type="AlphaFoldDB" id="N1PKD4"/>
<protein>
    <submittedName>
        <fullName evidence="2">Uncharacterized protein</fullName>
    </submittedName>
</protein>
<reference evidence="2 3" key="2">
    <citation type="journal article" date="2012" name="PLoS Pathog.">
        <title>Diverse lifestyles and strategies of plant pathogenesis encoded in the genomes of eighteen Dothideomycetes fungi.</title>
        <authorList>
            <person name="Ohm R.A."/>
            <person name="Feau N."/>
            <person name="Henrissat B."/>
            <person name="Schoch C.L."/>
            <person name="Horwitz B.A."/>
            <person name="Barry K.W."/>
            <person name="Condon B.J."/>
            <person name="Copeland A.C."/>
            <person name="Dhillon B."/>
            <person name="Glaser F."/>
            <person name="Hesse C.N."/>
            <person name="Kosti I."/>
            <person name="LaButti K."/>
            <person name="Lindquist E.A."/>
            <person name="Lucas S."/>
            <person name="Salamov A.A."/>
            <person name="Bradshaw R.E."/>
            <person name="Ciuffetti L."/>
            <person name="Hamelin R.C."/>
            <person name="Kema G.H.J."/>
            <person name="Lawrence C."/>
            <person name="Scott J.A."/>
            <person name="Spatafora J.W."/>
            <person name="Turgeon B.G."/>
            <person name="de Wit P.J.G.M."/>
            <person name="Zhong S."/>
            <person name="Goodwin S.B."/>
            <person name="Grigoriev I.V."/>
        </authorList>
    </citation>
    <scope>NUCLEOTIDE SEQUENCE [LARGE SCALE GENOMIC DNA]</scope>
    <source>
        <strain evidence="3">NZE10 / CBS 128990</strain>
    </source>
</reference>
<dbReference type="Proteomes" id="UP000016933">
    <property type="component" value="Unassembled WGS sequence"/>
</dbReference>
<evidence type="ECO:0000256" key="1">
    <source>
        <dbReference type="SAM" id="MobiDB-lite"/>
    </source>
</evidence>
<organism evidence="2 3">
    <name type="scientific">Dothistroma septosporum (strain NZE10 / CBS 128990)</name>
    <name type="common">Red band needle blight fungus</name>
    <name type="synonym">Mycosphaerella pini</name>
    <dbReference type="NCBI Taxonomy" id="675120"/>
    <lineage>
        <taxon>Eukaryota</taxon>
        <taxon>Fungi</taxon>
        <taxon>Dikarya</taxon>
        <taxon>Ascomycota</taxon>
        <taxon>Pezizomycotina</taxon>
        <taxon>Dothideomycetes</taxon>
        <taxon>Dothideomycetidae</taxon>
        <taxon>Mycosphaerellales</taxon>
        <taxon>Mycosphaerellaceae</taxon>
        <taxon>Dothistroma</taxon>
    </lineage>
</organism>
<evidence type="ECO:0000313" key="3">
    <source>
        <dbReference type="Proteomes" id="UP000016933"/>
    </source>
</evidence>
<dbReference type="EMBL" id="KB446541">
    <property type="protein sequence ID" value="EME42569.1"/>
    <property type="molecule type" value="Genomic_DNA"/>
</dbReference>
<reference evidence="3" key="1">
    <citation type="journal article" date="2012" name="PLoS Genet.">
        <title>The genomes of the fungal plant pathogens Cladosporium fulvum and Dothistroma septosporum reveal adaptation to different hosts and lifestyles but also signatures of common ancestry.</title>
        <authorList>
            <person name="de Wit P.J.G.M."/>
            <person name="van der Burgt A."/>
            <person name="Oekmen B."/>
            <person name="Stergiopoulos I."/>
            <person name="Abd-Elsalam K.A."/>
            <person name="Aerts A.L."/>
            <person name="Bahkali A.H."/>
            <person name="Beenen H.G."/>
            <person name="Chettri P."/>
            <person name="Cox M.P."/>
            <person name="Datema E."/>
            <person name="de Vries R.P."/>
            <person name="Dhillon B."/>
            <person name="Ganley A.R."/>
            <person name="Griffiths S.A."/>
            <person name="Guo Y."/>
            <person name="Hamelin R.C."/>
            <person name="Henrissat B."/>
            <person name="Kabir M.S."/>
            <person name="Jashni M.K."/>
            <person name="Kema G."/>
            <person name="Klaubauf S."/>
            <person name="Lapidus A."/>
            <person name="Levasseur A."/>
            <person name="Lindquist E."/>
            <person name="Mehrabi R."/>
            <person name="Ohm R.A."/>
            <person name="Owen T.J."/>
            <person name="Salamov A."/>
            <person name="Schwelm A."/>
            <person name="Schijlen E."/>
            <person name="Sun H."/>
            <person name="van den Burg H.A."/>
            <person name="van Ham R.C.H.J."/>
            <person name="Zhang S."/>
            <person name="Goodwin S.B."/>
            <person name="Grigoriev I.V."/>
            <person name="Collemare J."/>
            <person name="Bradshaw R.E."/>
        </authorList>
    </citation>
    <scope>NUCLEOTIDE SEQUENCE [LARGE SCALE GENOMIC DNA]</scope>
    <source>
        <strain evidence="3">NZE10 / CBS 128990</strain>
    </source>
</reference>
<accession>N1PKD4</accession>
<dbReference type="HOGENOM" id="CLU_2606003_0_0_1"/>
<name>N1PKD4_DOTSN</name>
<sequence>MLVLPRVLFQTGGTPRKHGSDVTPLFSGVPGTQDSGDSELRPTFKACCCNTAGRVRLRCTTPKEHVKSLDASANHRRHP</sequence>